<dbReference type="InterPro" id="IPR036111">
    <property type="entry name" value="Mal/L-sulfo/L-lacto_DH-like_sf"/>
</dbReference>
<dbReference type="InterPro" id="IPR043144">
    <property type="entry name" value="Mal/L-sulf/L-lact_DH-like_ah"/>
</dbReference>
<dbReference type="InterPro" id="IPR003767">
    <property type="entry name" value="Malate/L-lactate_DH-like"/>
</dbReference>
<accession>A0A6B0YVF2</accession>
<dbReference type="PANTHER" id="PTHR11091">
    <property type="entry name" value="OXIDOREDUCTASE-RELATED"/>
    <property type="match status" value="1"/>
</dbReference>
<name>A0A6B0YVF2_9CHLR</name>
<dbReference type="AlphaFoldDB" id="A0A6B0YVF2"/>
<evidence type="ECO:0000256" key="2">
    <source>
        <dbReference type="ARBA" id="ARBA00023002"/>
    </source>
</evidence>
<gene>
    <name evidence="3" type="ORF">F4Y42_11150</name>
</gene>
<proteinExistence type="inferred from homology"/>
<comment type="similarity">
    <text evidence="1">Belongs to the LDH2/MDH2 oxidoreductase family.</text>
</comment>
<dbReference type="Gene3D" id="3.30.1370.60">
    <property type="entry name" value="Hypothetical oxidoreductase yiak, domain 2"/>
    <property type="match status" value="1"/>
</dbReference>
<dbReference type="PANTHER" id="PTHR11091:SF0">
    <property type="entry name" value="MALATE DEHYDROGENASE"/>
    <property type="match status" value="1"/>
</dbReference>
<sequence length="408" mass="43132">MGADCGSGPGCVFGEDRLRLRQRVSSRSGFKSTVLEAEREACKVDCKPSDILHFLHFSENGVRFMPELQPLPLANYASRIFQAVDTPKITADLVGQSLVSANLAGHDSHGVIRIVQYLRQIDEGEIRPRARPEIERETPVMVLYNGHRCFGQLGAKVAIEDGIGKARGNAVSVVALKHSGHVGRLGEWVGLAAEEGLIALAYANGGRSGGLVAPFGGAERRMGTNPIAVAIPLKDRPAMLLDFATSAVAEGKVRVAFNSGKEIPEGWALDKNGAPTKNPGDVYDGGMLLPAAGHKGFGLALLTDYLGGILTGAGGPGIPGSILGNGVLFILLNISFFRPVDEFFADGEQIAGRIKGTKPAPGFDEVLMPGEPEARSAASRQKDGIPLDDTTWAEIVEVAEKLGVDPIV</sequence>
<dbReference type="Pfam" id="PF02615">
    <property type="entry name" value="Ldh_2"/>
    <property type="match status" value="1"/>
</dbReference>
<evidence type="ECO:0000256" key="1">
    <source>
        <dbReference type="ARBA" id="ARBA00006056"/>
    </source>
</evidence>
<protein>
    <submittedName>
        <fullName evidence="3">Ldh family oxidoreductase</fullName>
    </submittedName>
</protein>
<keyword evidence="2" id="KW-0560">Oxidoreductase</keyword>
<evidence type="ECO:0000313" key="3">
    <source>
        <dbReference type="EMBL" id="MXY93989.1"/>
    </source>
</evidence>
<reference evidence="3" key="1">
    <citation type="submission" date="2019-09" db="EMBL/GenBank/DDBJ databases">
        <title>Characterisation of the sponge microbiome using genome-centric metagenomics.</title>
        <authorList>
            <person name="Engelberts J.P."/>
            <person name="Robbins S.J."/>
            <person name="De Goeij J.M."/>
            <person name="Aranda M."/>
            <person name="Bell S.C."/>
            <person name="Webster N.S."/>
        </authorList>
    </citation>
    <scope>NUCLEOTIDE SEQUENCE</scope>
    <source>
        <strain evidence="3">SB0664_bin_27</strain>
    </source>
</reference>
<comment type="caution">
    <text evidence="3">The sequence shown here is derived from an EMBL/GenBank/DDBJ whole genome shotgun (WGS) entry which is preliminary data.</text>
</comment>
<dbReference type="GO" id="GO:0016491">
    <property type="term" value="F:oxidoreductase activity"/>
    <property type="evidence" value="ECO:0007669"/>
    <property type="project" value="UniProtKB-KW"/>
</dbReference>
<dbReference type="EMBL" id="VXRG01000093">
    <property type="protein sequence ID" value="MXY93989.1"/>
    <property type="molecule type" value="Genomic_DNA"/>
</dbReference>
<dbReference type="Gene3D" id="1.10.1530.10">
    <property type="match status" value="1"/>
</dbReference>
<dbReference type="InterPro" id="IPR043143">
    <property type="entry name" value="Mal/L-sulf/L-lact_DH-like_NADP"/>
</dbReference>
<organism evidence="3">
    <name type="scientific">Caldilineaceae bacterium SB0664_bin_27</name>
    <dbReference type="NCBI Taxonomy" id="2605260"/>
    <lineage>
        <taxon>Bacteria</taxon>
        <taxon>Bacillati</taxon>
        <taxon>Chloroflexota</taxon>
        <taxon>Caldilineae</taxon>
        <taxon>Caldilineales</taxon>
        <taxon>Caldilineaceae</taxon>
    </lineage>
</organism>
<dbReference type="SUPFAM" id="SSF89733">
    <property type="entry name" value="L-sulfolactate dehydrogenase-like"/>
    <property type="match status" value="1"/>
</dbReference>